<reference evidence="2 3" key="1">
    <citation type="submission" date="2024-04" db="EMBL/GenBank/DDBJ databases">
        <authorList>
            <person name="Fracassetti M."/>
        </authorList>
    </citation>
    <scope>NUCLEOTIDE SEQUENCE [LARGE SCALE GENOMIC DNA]</scope>
</reference>
<keyword evidence="3" id="KW-1185">Reference proteome</keyword>
<evidence type="ECO:0000256" key="1">
    <source>
        <dbReference type="SAM" id="MobiDB-lite"/>
    </source>
</evidence>
<feature type="compositionally biased region" description="Basic and acidic residues" evidence="1">
    <location>
        <begin position="22"/>
        <end position="32"/>
    </location>
</feature>
<sequence length="111" mass="12019">MKKGEAGNESTQGKVQGTQQKHKSEPKEKKPPDGVSKGGKAKQSPPTINQERKNGGNVQDFQKEDNTLSRKIIFSPVKEGVEKEKNLNSKPSVKAESKKETGATAMAVDSK</sequence>
<proteinExistence type="predicted"/>
<feature type="compositionally biased region" description="Basic and acidic residues" evidence="1">
    <location>
        <begin position="79"/>
        <end position="101"/>
    </location>
</feature>
<gene>
    <name evidence="2" type="ORF">LTRI10_LOCUS48534</name>
</gene>
<dbReference type="Proteomes" id="UP001497516">
    <property type="component" value="Chromosome 8"/>
</dbReference>
<accession>A0AAV2GFN5</accession>
<feature type="compositionally biased region" description="Polar residues" evidence="1">
    <location>
        <begin position="8"/>
        <end position="19"/>
    </location>
</feature>
<protein>
    <submittedName>
        <fullName evidence="2">Uncharacterized protein</fullName>
    </submittedName>
</protein>
<dbReference type="AlphaFoldDB" id="A0AAV2GFN5"/>
<organism evidence="2 3">
    <name type="scientific">Linum trigynum</name>
    <dbReference type="NCBI Taxonomy" id="586398"/>
    <lineage>
        <taxon>Eukaryota</taxon>
        <taxon>Viridiplantae</taxon>
        <taxon>Streptophyta</taxon>
        <taxon>Embryophyta</taxon>
        <taxon>Tracheophyta</taxon>
        <taxon>Spermatophyta</taxon>
        <taxon>Magnoliopsida</taxon>
        <taxon>eudicotyledons</taxon>
        <taxon>Gunneridae</taxon>
        <taxon>Pentapetalae</taxon>
        <taxon>rosids</taxon>
        <taxon>fabids</taxon>
        <taxon>Malpighiales</taxon>
        <taxon>Linaceae</taxon>
        <taxon>Linum</taxon>
    </lineage>
</organism>
<feature type="region of interest" description="Disordered" evidence="1">
    <location>
        <begin position="1"/>
        <end position="111"/>
    </location>
</feature>
<evidence type="ECO:0000313" key="2">
    <source>
        <dbReference type="EMBL" id="CAL1408984.1"/>
    </source>
</evidence>
<evidence type="ECO:0000313" key="3">
    <source>
        <dbReference type="Proteomes" id="UP001497516"/>
    </source>
</evidence>
<name>A0AAV2GFN5_9ROSI</name>
<dbReference type="EMBL" id="OZ034821">
    <property type="protein sequence ID" value="CAL1408984.1"/>
    <property type="molecule type" value="Genomic_DNA"/>
</dbReference>